<evidence type="ECO:0000313" key="2">
    <source>
        <dbReference type="Proteomes" id="UP000031829"/>
    </source>
</evidence>
<accession>A0A0B6A6J9</accession>
<name>A0A0B6A6J9_PRIM2</name>
<sequence length="228" mass="26091">MGALIRYHFITYIKSYRYIPPLALYIISLCMNYTYRPNPVLDSFFNTALFLFFLTTWFTMSLFHAEDSGQEVITKLHVGKKNKYFMSKLISCTLLFTFLSAVSIAYPVLLDMFEVDISTRQMVFGFIIHWTFSLLGMSIGLVFTRDVVREGSLSWFGPLFILIVTLAAAGVSFPYQGGGLLLYVLPPVSAIIQFINEGLNKFLVFGWALLYAIALISLYLWRANRRDV</sequence>
<dbReference type="RefSeq" id="WP_034649400.1">
    <property type="nucleotide sequence ID" value="NZ_BCVB01000001.1"/>
</dbReference>
<dbReference type="HOGENOM" id="CLU_099775_1_0_9"/>
<gene>
    <name evidence="1" type="ORF">BG04_926</name>
</gene>
<reference evidence="1 2" key="1">
    <citation type="journal article" date="2015" name="Genome Announc.">
        <title>Complete genome sequences for 35 biothreat assay-relevant bacillus species.</title>
        <authorList>
            <person name="Johnson S.L."/>
            <person name="Daligault H.E."/>
            <person name="Davenport K.W."/>
            <person name="Jaissle J."/>
            <person name="Frey K.G."/>
            <person name="Ladner J.T."/>
            <person name="Broomall S.M."/>
            <person name="Bishop-Lilly K.A."/>
            <person name="Bruce D.C."/>
            <person name="Gibbons H.S."/>
            <person name="Coyne S.R."/>
            <person name="Lo C.C."/>
            <person name="Meincke L."/>
            <person name="Munk A.C."/>
            <person name="Koroleva G.I."/>
            <person name="Rosenzweig C.N."/>
            <person name="Palacios G.F."/>
            <person name="Redden C.L."/>
            <person name="Minogue T.D."/>
            <person name="Chain P.S."/>
        </authorList>
    </citation>
    <scope>NUCLEOTIDE SEQUENCE [LARGE SCALE GENOMIC DNA]</scope>
    <source>
        <strain evidence="2">ATCC 14581 / DSM 32 / JCM 2506 / NBRC 15308 / NCIMB 9376 / NCTC 10342 / NRRL B-14308 / VKM B-512</strain>
    </source>
</reference>
<dbReference type="Proteomes" id="UP000031829">
    <property type="component" value="Chromosome"/>
</dbReference>
<dbReference type="KEGG" id="bmeg:BG04_926"/>
<dbReference type="AlphaFoldDB" id="A0A0B6A6J9"/>
<organism evidence="1 2">
    <name type="scientific">Priestia megaterium (strain ATCC 14581 / DSM 32 / CCUG 1817 / JCM 2506 / NBRC 15308 / NCIMB 9376 / NCTC 10342 / NRRL B-14308 / VKM B-512 / Ford 19)</name>
    <name type="common">Bacillus megaterium</name>
    <dbReference type="NCBI Taxonomy" id="1348623"/>
    <lineage>
        <taxon>Bacteria</taxon>
        <taxon>Bacillati</taxon>
        <taxon>Bacillota</taxon>
        <taxon>Bacilli</taxon>
        <taxon>Bacillales</taxon>
        <taxon>Bacillaceae</taxon>
        <taxon>Priestia</taxon>
    </lineage>
</organism>
<protein>
    <submittedName>
        <fullName evidence="1">Putative membrane protein</fullName>
    </submittedName>
</protein>
<dbReference type="GeneID" id="93644407"/>
<evidence type="ECO:0000313" key="1">
    <source>
        <dbReference type="EMBL" id="AJI20545.1"/>
    </source>
</evidence>
<proteinExistence type="predicted"/>
<dbReference type="EMBL" id="CP009920">
    <property type="protein sequence ID" value="AJI20545.1"/>
    <property type="molecule type" value="Genomic_DNA"/>
</dbReference>